<protein>
    <recommendedName>
        <fullName evidence="2">isoleucine--tRNA ligase</fullName>
        <ecNumber evidence="2">6.1.1.5</ecNumber>
    </recommendedName>
    <alternativeName>
        <fullName evidence="8">Isoleucyl-tRNA synthetase</fullName>
    </alternativeName>
</protein>
<reference evidence="13" key="1">
    <citation type="submission" date="2019-12" db="UniProtKB">
        <authorList>
            <consortium name="WormBaseParasite"/>
        </authorList>
    </citation>
    <scope>IDENTIFICATION</scope>
</reference>
<dbReference type="Pfam" id="PF00133">
    <property type="entry name" value="tRNA-synt_1"/>
    <property type="match status" value="1"/>
</dbReference>
<dbReference type="PROSITE" id="PS00178">
    <property type="entry name" value="AA_TRNA_LIGASE_I"/>
    <property type="match status" value="1"/>
</dbReference>
<dbReference type="PRINTS" id="PR00984">
    <property type="entry name" value="TRNASYNTHILE"/>
</dbReference>
<organism evidence="12 13">
    <name type="scientific">Trichuris muris</name>
    <name type="common">Mouse whipworm</name>
    <dbReference type="NCBI Taxonomy" id="70415"/>
    <lineage>
        <taxon>Eukaryota</taxon>
        <taxon>Metazoa</taxon>
        <taxon>Ecdysozoa</taxon>
        <taxon>Nematoda</taxon>
        <taxon>Enoplea</taxon>
        <taxon>Dorylaimia</taxon>
        <taxon>Trichinellida</taxon>
        <taxon>Trichuridae</taxon>
        <taxon>Trichuris</taxon>
    </lineage>
</organism>
<evidence type="ECO:0000259" key="11">
    <source>
        <dbReference type="Pfam" id="PF08264"/>
    </source>
</evidence>
<keyword evidence="3 9" id="KW-0436">Ligase</keyword>
<evidence type="ECO:0000256" key="8">
    <source>
        <dbReference type="ARBA" id="ARBA00032665"/>
    </source>
</evidence>
<dbReference type="Gene3D" id="3.40.50.620">
    <property type="entry name" value="HUPs"/>
    <property type="match status" value="2"/>
</dbReference>
<dbReference type="GO" id="GO:0005739">
    <property type="term" value="C:mitochondrion"/>
    <property type="evidence" value="ECO:0007669"/>
    <property type="project" value="TreeGrafter"/>
</dbReference>
<dbReference type="InterPro" id="IPR001412">
    <property type="entry name" value="aa-tRNA-synth_I_CS"/>
</dbReference>
<dbReference type="PANTHER" id="PTHR42765:SF1">
    <property type="entry name" value="ISOLEUCINE--TRNA LIGASE, MITOCHONDRIAL"/>
    <property type="match status" value="1"/>
</dbReference>
<accession>A0A5S6Q9A5</accession>
<keyword evidence="5 9" id="KW-0067">ATP-binding</keyword>
<dbReference type="InterPro" id="IPR050081">
    <property type="entry name" value="Ile-tRNA_ligase"/>
</dbReference>
<dbReference type="InterPro" id="IPR002300">
    <property type="entry name" value="aa-tRNA-synth_Ia"/>
</dbReference>
<sequence length="990" mass="111861">MLQAQREKLGFCKIRSPKNSDVVLYGIVVNHHCPISRRRSRCNNPWMMALRFHSVLRSKKVMSTYSSTVLLPKSSFPIHMKPDERIELDKNLAAANDVQAVYERQLCANPNKPLFILLDGPPYANGDVHIGHAVNKILKDIIVRYKIMTGHRVHFRPGWDCHGLPVELKAAKSLTTGESRDPISVRTAARRFAEDAIAKQMNSFKEWAILGDWSNRYATFDSHYQSTELRMFKDLYESGLIFRAFKPVYWSPAAETALAEAELEYCTTHRSLAVYFTMLTINFPKGLFALSPTAAVWAVVWTTTPWTLPVNDAICYNSNFQYCLVTLERERPRKTRRQLDYYLIGLNSLERFQSALKRPAHVVCTFPGTLLRGLLYSMPLLPDLAFPFYPGAHVDSKQGTSLVHTTFAHGFDDFNVGVEHGRQIQSFVDEQGRYTRDLGPPLWGKDVMTDGQDTFLATYPRHVLAREEVVHSYPYDWRSGKPVIIRSSKQWFVDSDRLKQWALDALREVSVFPPNHANSMVEMMSRRPLWCISRQRVWGTPVPVLYRLDSDEPLAVGEVVDHVIRQVERHGWDAWWTREAAEFLPDKFKNIPVRKSDEVLDVWFDSGLSWAAVLGGGGDDDKPHADLVVEGLDQLRGWFQSLLLTSAASRRRAPYRHVIVHGFVQDDQGRKMSKSAGNVVAPDVFLRGGTLGGKNIGPLGVDGLRLWVALYGSDRTNIPVGESSIAAVRSTLVQIRSVLRFLSGVLHDFDSSSHSCFDDQLSTVDRYMLRALSEHVASMRADLERYRIVSAMTKAVHFINGDVSNFYCTTVKNRLYCCSRKSVTRRSAQTVLHTIASACVRTIAPILPNLAEEYRQHVAGAFGKSVLESGWPHFTDVSCSKEEEGDFKVVLSARARFLAAYGSHHTMQYHLAISSSAPVIRSLLNVRPESELADLFRVSSVELKENLHADDETIVFSVSPSALMLCPRCKRFTRSDIEDLCPPCAEACND</sequence>
<dbReference type="AlphaFoldDB" id="A0A5S6Q9A5"/>
<dbReference type="GO" id="GO:0000049">
    <property type="term" value="F:tRNA binding"/>
    <property type="evidence" value="ECO:0007669"/>
    <property type="project" value="InterPro"/>
</dbReference>
<feature type="domain" description="Methionyl/Valyl/Leucyl/Isoleucyl-tRNA synthetase anticodon-binding" evidence="11">
    <location>
        <begin position="765"/>
        <end position="889"/>
    </location>
</feature>
<keyword evidence="12" id="KW-1185">Reference proteome</keyword>
<dbReference type="Proteomes" id="UP000046395">
    <property type="component" value="Unassembled WGS sequence"/>
</dbReference>
<dbReference type="SUPFAM" id="SSF47323">
    <property type="entry name" value="Anticodon-binding domain of a subclass of class I aminoacyl-tRNA synthetases"/>
    <property type="match status" value="1"/>
</dbReference>
<dbReference type="WBParaSite" id="TMUE_1000003660.1">
    <property type="protein sequence ID" value="TMUE_1000003660.1"/>
    <property type="gene ID" value="WBGene00289638"/>
</dbReference>
<evidence type="ECO:0000256" key="1">
    <source>
        <dbReference type="ARBA" id="ARBA00005594"/>
    </source>
</evidence>
<dbReference type="GO" id="GO:0002161">
    <property type="term" value="F:aminoacyl-tRNA deacylase activity"/>
    <property type="evidence" value="ECO:0007669"/>
    <property type="project" value="InterPro"/>
</dbReference>
<feature type="domain" description="Aminoacyl-tRNA synthetase class Ia" evidence="10">
    <location>
        <begin position="99"/>
        <end position="711"/>
    </location>
</feature>
<keyword evidence="6 9" id="KW-0648">Protein biosynthesis</keyword>
<evidence type="ECO:0000256" key="2">
    <source>
        <dbReference type="ARBA" id="ARBA00013165"/>
    </source>
</evidence>
<dbReference type="CDD" id="cd07960">
    <property type="entry name" value="Anticodon_Ia_Ile_BEm"/>
    <property type="match status" value="1"/>
</dbReference>
<dbReference type="Gene3D" id="3.90.740.10">
    <property type="entry name" value="Valyl/Leucyl/Isoleucyl-tRNA synthetase, editing domain"/>
    <property type="match status" value="1"/>
</dbReference>
<dbReference type="InterPro" id="IPR009008">
    <property type="entry name" value="Val/Leu/Ile-tRNA-synth_edit"/>
</dbReference>
<keyword evidence="7 9" id="KW-0030">Aminoacyl-tRNA synthetase</keyword>
<dbReference type="Gene3D" id="1.10.730.20">
    <property type="match status" value="1"/>
</dbReference>
<dbReference type="InterPro" id="IPR009080">
    <property type="entry name" value="tRNAsynth_Ia_anticodon-bd"/>
</dbReference>
<dbReference type="InterPro" id="IPR002301">
    <property type="entry name" value="Ile-tRNA-ligase"/>
</dbReference>
<dbReference type="PANTHER" id="PTHR42765">
    <property type="entry name" value="SOLEUCYL-TRNA SYNTHETASE"/>
    <property type="match status" value="1"/>
</dbReference>
<evidence type="ECO:0000256" key="4">
    <source>
        <dbReference type="ARBA" id="ARBA00022741"/>
    </source>
</evidence>
<evidence type="ECO:0000256" key="5">
    <source>
        <dbReference type="ARBA" id="ARBA00022840"/>
    </source>
</evidence>
<evidence type="ECO:0000256" key="6">
    <source>
        <dbReference type="ARBA" id="ARBA00022917"/>
    </source>
</evidence>
<dbReference type="SUPFAM" id="SSF50677">
    <property type="entry name" value="ValRS/IleRS/LeuRS editing domain"/>
    <property type="match status" value="1"/>
</dbReference>
<dbReference type="NCBIfam" id="TIGR00392">
    <property type="entry name" value="ileS"/>
    <property type="match status" value="1"/>
</dbReference>
<evidence type="ECO:0000313" key="12">
    <source>
        <dbReference type="Proteomes" id="UP000046395"/>
    </source>
</evidence>
<keyword evidence="4 9" id="KW-0547">Nucleotide-binding</keyword>
<dbReference type="GO" id="GO:0005524">
    <property type="term" value="F:ATP binding"/>
    <property type="evidence" value="ECO:0007669"/>
    <property type="project" value="UniProtKB-KW"/>
</dbReference>
<dbReference type="GO" id="GO:0032543">
    <property type="term" value="P:mitochondrial translation"/>
    <property type="evidence" value="ECO:0007669"/>
    <property type="project" value="TreeGrafter"/>
</dbReference>
<dbReference type="STRING" id="70415.A0A5S6Q9A5"/>
<dbReference type="GO" id="GO:0006428">
    <property type="term" value="P:isoleucyl-tRNA aminoacylation"/>
    <property type="evidence" value="ECO:0007669"/>
    <property type="project" value="InterPro"/>
</dbReference>
<evidence type="ECO:0000259" key="10">
    <source>
        <dbReference type="Pfam" id="PF00133"/>
    </source>
</evidence>
<dbReference type="SUPFAM" id="SSF52374">
    <property type="entry name" value="Nucleotidylyl transferase"/>
    <property type="match status" value="1"/>
</dbReference>
<evidence type="ECO:0000256" key="7">
    <source>
        <dbReference type="ARBA" id="ARBA00023146"/>
    </source>
</evidence>
<dbReference type="InterPro" id="IPR033708">
    <property type="entry name" value="Anticodon_Ile_BEm"/>
</dbReference>
<dbReference type="InterPro" id="IPR013155">
    <property type="entry name" value="M/V/L/I-tRNA-synth_anticd-bd"/>
</dbReference>
<dbReference type="EC" id="6.1.1.5" evidence="2"/>
<dbReference type="InterPro" id="IPR014729">
    <property type="entry name" value="Rossmann-like_a/b/a_fold"/>
</dbReference>
<dbReference type="Pfam" id="PF08264">
    <property type="entry name" value="Anticodon_1"/>
    <property type="match status" value="1"/>
</dbReference>
<evidence type="ECO:0000256" key="3">
    <source>
        <dbReference type="ARBA" id="ARBA00022598"/>
    </source>
</evidence>
<comment type="similarity">
    <text evidence="1 9">Belongs to the class-I aminoacyl-tRNA synthetase family.</text>
</comment>
<evidence type="ECO:0000313" key="13">
    <source>
        <dbReference type="WBParaSite" id="TMUE_1000003660.1"/>
    </source>
</evidence>
<name>A0A5S6Q9A5_TRIMR</name>
<dbReference type="GO" id="GO:0004822">
    <property type="term" value="F:isoleucine-tRNA ligase activity"/>
    <property type="evidence" value="ECO:0007669"/>
    <property type="project" value="UniProtKB-EC"/>
</dbReference>
<proteinExistence type="inferred from homology"/>
<evidence type="ECO:0000256" key="9">
    <source>
        <dbReference type="RuleBase" id="RU363035"/>
    </source>
</evidence>